<sequence>MSKHNQLISGLSFADYKKNPGVNASFLKKFNVSPLYAQTDTFESSAATDLGNYVHALTIDQSTLENFACLPTTGEGSKKARDEWRKAHPDGILLSPSSMEQGKATAEALKNNPYFIELMGRTGIDTEVTLFCKHPKYGFPMKARIDILAMDGDEIYLGDVKTYGKALTKKQLFWDIRDRGYDLQLVHYRRCLQIVLNKSPKEMALYFTETETAAHDCAKVILDEGWLAHAELRLDEYYRLYNECHESGIFPGFNFGKPLTLTLGDNLS</sequence>
<dbReference type="Gene3D" id="3.90.320.10">
    <property type="match status" value="1"/>
</dbReference>
<dbReference type="Pfam" id="PF12684">
    <property type="entry name" value="DUF3799"/>
    <property type="match status" value="1"/>
</dbReference>
<organism evidence="2">
    <name type="scientific">uncultured Caudovirales phage</name>
    <dbReference type="NCBI Taxonomy" id="2100421"/>
    <lineage>
        <taxon>Viruses</taxon>
        <taxon>Duplodnaviria</taxon>
        <taxon>Heunggongvirae</taxon>
        <taxon>Uroviricota</taxon>
        <taxon>Caudoviricetes</taxon>
        <taxon>Peduoviridae</taxon>
        <taxon>Maltschvirus</taxon>
        <taxon>Maltschvirus maltsch</taxon>
    </lineage>
</organism>
<feature type="domain" description="Putative exodeoxyribonuclease 8 PDDEXK-like" evidence="1">
    <location>
        <begin position="39"/>
        <end position="251"/>
    </location>
</feature>
<evidence type="ECO:0000259" key="1">
    <source>
        <dbReference type="Pfam" id="PF12684"/>
    </source>
</evidence>
<evidence type="ECO:0000313" key="2">
    <source>
        <dbReference type="EMBL" id="CAB4139095.1"/>
    </source>
</evidence>
<name>A0A6J5LX80_9CAUD</name>
<accession>A0A6J5LX80</accession>
<dbReference type="EMBL" id="LR796350">
    <property type="protein sequence ID" value="CAB4139095.1"/>
    <property type="molecule type" value="Genomic_DNA"/>
</dbReference>
<gene>
    <name evidence="2" type="ORF">UFOVP340_12</name>
</gene>
<reference evidence="2" key="1">
    <citation type="submission" date="2020-04" db="EMBL/GenBank/DDBJ databases">
        <authorList>
            <person name="Chiriac C."/>
            <person name="Salcher M."/>
            <person name="Ghai R."/>
            <person name="Kavagutti S V."/>
        </authorList>
    </citation>
    <scope>NUCLEOTIDE SEQUENCE</scope>
</reference>
<proteinExistence type="predicted"/>
<dbReference type="InterPro" id="IPR011604">
    <property type="entry name" value="PDDEXK-like_dom_sf"/>
</dbReference>
<protein>
    <submittedName>
        <fullName evidence="2">Exodeoxyribonuclease 8, PDDEXK-like domain containing protein</fullName>
    </submittedName>
</protein>
<dbReference type="InterPro" id="IPR024432">
    <property type="entry name" value="Put_RecE_PDDEXK-like_dom"/>
</dbReference>